<name>A0AAV6RPD8_SOLSE</name>
<proteinExistence type="predicted"/>
<dbReference type="Proteomes" id="UP000693946">
    <property type="component" value="Linkage Group LG18"/>
</dbReference>
<dbReference type="EMBL" id="JAGKHQ010000010">
    <property type="protein sequence ID" value="KAG7507278.1"/>
    <property type="molecule type" value="Genomic_DNA"/>
</dbReference>
<comment type="caution">
    <text evidence="1">The sequence shown here is derived from an EMBL/GenBank/DDBJ whole genome shotgun (WGS) entry which is preliminary data.</text>
</comment>
<evidence type="ECO:0000313" key="2">
    <source>
        <dbReference type="Proteomes" id="UP000693946"/>
    </source>
</evidence>
<accession>A0AAV6RPD8</accession>
<dbReference type="AlphaFoldDB" id="A0AAV6RPD8"/>
<organism evidence="1 2">
    <name type="scientific">Solea senegalensis</name>
    <name type="common">Senegalese sole</name>
    <dbReference type="NCBI Taxonomy" id="28829"/>
    <lineage>
        <taxon>Eukaryota</taxon>
        <taxon>Metazoa</taxon>
        <taxon>Chordata</taxon>
        <taxon>Craniata</taxon>
        <taxon>Vertebrata</taxon>
        <taxon>Euteleostomi</taxon>
        <taxon>Actinopterygii</taxon>
        <taxon>Neopterygii</taxon>
        <taxon>Teleostei</taxon>
        <taxon>Neoteleostei</taxon>
        <taxon>Acanthomorphata</taxon>
        <taxon>Carangaria</taxon>
        <taxon>Pleuronectiformes</taxon>
        <taxon>Pleuronectoidei</taxon>
        <taxon>Soleidae</taxon>
        <taxon>Solea</taxon>
    </lineage>
</organism>
<gene>
    <name evidence="1" type="ORF">JOB18_029635</name>
</gene>
<keyword evidence="2" id="KW-1185">Reference proteome</keyword>
<reference evidence="1 2" key="1">
    <citation type="journal article" date="2021" name="Sci. Rep.">
        <title>Chromosome anchoring in Senegalese sole (Solea senegalensis) reveals sex-associated markers and genome rearrangements in flatfish.</title>
        <authorList>
            <person name="Guerrero-Cozar I."/>
            <person name="Gomez-Garrido J."/>
            <person name="Berbel C."/>
            <person name="Martinez-Blanch J.F."/>
            <person name="Alioto T."/>
            <person name="Claros M.G."/>
            <person name="Gagnaire P.A."/>
            <person name="Manchado M."/>
        </authorList>
    </citation>
    <scope>NUCLEOTIDE SEQUENCE [LARGE SCALE GENOMIC DNA]</scope>
    <source>
        <strain evidence="1">Sse05_10M</strain>
    </source>
</reference>
<sequence>MKKDTNININNVHKSYLPTINSSGNTGAPRSGLGVTLTVKLAERLFAGESGCELKDGGLEDAAAVVCCRLQGGQRALFVMDSGNDNSLRFNAFTSITTSTSVCKAELFLPPRSPFAVTEPTADFHSLSLIKPMRHSRPSKPK</sequence>
<protein>
    <submittedName>
        <fullName evidence="1">Uncharacterized protein</fullName>
    </submittedName>
</protein>
<evidence type="ECO:0000313" key="1">
    <source>
        <dbReference type="EMBL" id="KAG7507278.1"/>
    </source>
</evidence>